<gene>
    <name evidence="1" type="ORF">NZH93_43800</name>
</gene>
<name>A0A9X2VWB5_9PSEU</name>
<dbReference type="AlphaFoldDB" id="A0A9X2VWB5"/>
<dbReference type="SUPFAM" id="SSF46689">
    <property type="entry name" value="Homeodomain-like"/>
    <property type="match status" value="1"/>
</dbReference>
<evidence type="ECO:0000313" key="2">
    <source>
        <dbReference type="Proteomes" id="UP001141259"/>
    </source>
</evidence>
<keyword evidence="2" id="KW-1185">Reference proteome</keyword>
<evidence type="ECO:0000313" key="1">
    <source>
        <dbReference type="EMBL" id="MCS7483806.1"/>
    </source>
</evidence>
<sequence>MSEPPRIHNEIHGVVFGDVVQIRQLVVPMTPSGPPWMASPLDRIVERPEEWIAWDVPAAETARRPRVSTNAVYVWRRRWRAEGMAALASRGRADRPVAWTTPAWIG</sequence>
<protein>
    <submittedName>
        <fullName evidence="1">Helix-turn-helix domain containing protein</fullName>
    </submittedName>
</protein>
<organism evidence="1 2">
    <name type="scientific">Umezawaea endophytica</name>
    <dbReference type="NCBI Taxonomy" id="1654476"/>
    <lineage>
        <taxon>Bacteria</taxon>
        <taxon>Bacillati</taxon>
        <taxon>Actinomycetota</taxon>
        <taxon>Actinomycetes</taxon>
        <taxon>Pseudonocardiales</taxon>
        <taxon>Pseudonocardiaceae</taxon>
        <taxon>Umezawaea</taxon>
    </lineage>
</organism>
<comment type="caution">
    <text evidence="1">The sequence shown here is derived from an EMBL/GenBank/DDBJ whole genome shotgun (WGS) entry which is preliminary data.</text>
</comment>
<reference evidence="1" key="1">
    <citation type="submission" date="2022-08" db="EMBL/GenBank/DDBJ databases">
        <authorList>
            <person name="Tistechok S."/>
            <person name="Samborskyy M."/>
            <person name="Roman I."/>
        </authorList>
    </citation>
    <scope>NUCLEOTIDE SEQUENCE</scope>
    <source>
        <strain evidence="1">DSM 103496</strain>
    </source>
</reference>
<accession>A0A9X2VWB5</accession>
<dbReference type="RefSeq" id="WP_259629259.1">
    <property type="nucleotide sequence ID" value="NZ_JANYMP010000037.1"/>
</dbReference>
<dbReference type="Proteomes" id="UP001141259">
    <property type="component" value="Unassembled WGS sequence"/>
</dbReference>
<dbReference type="EMBL" id="JANYMP010000037">
    <property type="protein sequence ID" value="MCS7483806.1"/>
    <property type="molecule type" value="Genomic_DNA"/>
</dbReference>
<proteinExistence type="predicted"/>
<dbReference type="InterPro" id="IPR009057">
    <property type="entry name" value="Homeodomain-like_sf"/>
</dbReference>